<dbReference type="InterPro" id="IPR029063">
    <property type="entry name" value="SAM-dependent_MTases_sf"/>
</dbReference>
<reference evidence="3" key="1">
    <citation type="journal article" date="2019" name="Int. J. Syst. Evol. Microbiol.">
        <title>The Global Catalogue of Microorganisms (GCM) 10K type strain sequencing project: providing services to taxonomists for standard genome sequencing and annotation.</title>
        <authorList>
            <consortium name="The Broad Institute Genomics Platform"/>
            <consortium name="The Broad Institute Genome Sequencing Center for Infectious Disease"/>
            <person name="Wu L."/>
            <person name="Ma J."/>
        </authorList>
    </citation>
    <scope>NUCLEOTIDE SEQUENCE [LARGE SCALE GENOMIC DNA]</scope>
    <source>
        <strain evidence="3">CCUG 56401</strain>
    </source>
</reference>
<protein>
    <submittedName>
        <fullName evidence="2">TylF/MycF/NovP-related O-methyltransferase</fullName>
        <ecNumber evidence="2">2.1.1.-</ecNumber>
    </submittedName>
</protein>
<dbReference type="GO" id="GO:0008168">
    <property type="term" value="F:methyltransferase activity"/>
    <property type="evidence" value="ECO:0007669"/>
    <property type="project" value="UniProtKB-KW"/>
</dbReference>
<organism evidence="2 3">
    <name type="scientific">Saccharopolyspora rosea</name>
    <dbReference type="NCBI Taxonomy" id="524884"/>
    <lineage>
        <taxon>Bacteria</taxon>
        <taxon>Bacillati</taxon>
        <taxon>Actinomycetota</taxon>
        <taxon>Actinomycetes</taxon>
        <taxon>Pseudonocardiales</taxon>
        <taxon>Pseudonocardiaceae</taxon>
        <taxon>Saccharopolyspora</taxon>
    </lineage>
</organism>
<keyword evidence="3" id="KW-1185">Reference proteome</keyword>
<feature type="compositionally biased region" description="Polar residues" evidence="1">
    <location>
        <begin position="1"/>
        <end position="11"/>
    </location>
</feature>
<dbReference type="Proteomes" id="UP001597018">
    <property type="component" value="Unassembled WGS sequence"/>
</dbReference>
<comment type="caution">
    <text evidence="2">The sequence shown here is derived from an EMBL/GenBank/DDBJ whole genome shotgun (WGS) entry which is preliminary data.</text>
</comment>
<dbReference type="PANTHER" id="PTHR40036:SF1">
    <property type="entry name" value="MACROCIN O-METHYLTRANSFERASE"/>
    <property type="match status" value="1"/>
</dbReference>
<dbReference type="Pfam" id="PF05711">
    <property type="entry name" value="TylF"/>
    <property type="match status" value="1"/>
</dbReference>
<dbReference type="SUPFAM" id="SSF53335">
    <property type="entry name" value="S-adenosyl-L-methionine-dependent methyltransferases"/>
    <property type="match status" value="1"/>
</dbReference>
<evidence type="ECO:0000256" key="1">
    <source>
        <dbReference type="SAM" id="MobiDB-lite"/>
    </source>
</evidence>
<proteinExistence type="predicted"/>
<sequence length="289" mass="31792">MKHASSSTPGRSQAEDVRPTLATEDTYDELKRKFIANGSDSVIDGAQRREMVRRFEEIDRSIPLATTPTDGLLLAEMLMSTTADGDVVECGCFSGGSSAKLSIVAAALGRRLTVFDSFQGLHVVDEHDEQDLHVRRHVGWLEPWHSGKYRASLEVVRDNIASRGEIAVCEFVPGYVEDTLHAPELPERVALAFTDVDTPGAVRTCLTRIWPRIAPGGVYASHDVALLKSLQVPLSESVWRDELGEFPPILFGAGFGVCDSAPHMGYFVKGRDLPPEYLKSLTIDKRQVD</sequence>
<keyword evidence="2" id="KW-0489">Methyltransferase</keyword>
<dbReference type="EMBL" id="JBHTIW010000029">
    <property type="protein sequence ID" value="MFD0923174.1"/>
    <property type="molecule type" value="Genomic_DNA"/>
</dbReference>
<dbReference type="EC" id="2.1.1.-" evidence="2"/>
<name>A0ABW3G2V3_9PSEU</name>
<gene>
    <name evidence="2" type="ORF">ACFQ16_25805</name>
</gene>
<evidence type="ECO:0000313" key="3">
    <source>
        <dbReference type="Proteomes" id="UP001597018"/>
    </source>
</evidence>
<evidence type="ECO:0000313" key="2">
    <source>
        <dbReference type="EMBL" id="MFD0923174.1"/>
    </source>
</evidence>
<feature type="region of interest" description="Disordered" evidence="1">
    <location>
        <begin position="1"/>
        <end position="22"/>
    </location>
</feature>
<dbReference type="Gene3D" id="3.40.50.150">
    <property type="entry name" value="Vaccinia Virus protein VP39"/>
    <property type="match status" value="1"/>
</dbReference>
<dbReference type="InterPro" id="IPR008884">
    <property type="entry name" value="TylF_MeTrfase"/>
</dbReference>
<keyword evidence="2" id="KW-0808">Transferase</keyword>
<dbReference type="PANTHER" id="PTHR40036">
    <property type="entry name" value="MACROCIN O-METHYLTRANSFERASE"/>
    <property type="match status" value="1"/>
</dbReference>
<dbReference type="GO" id="GO:0032259">
    <property type="term" value="P:methylation"/>
    <property type="evidence" value="ECO:0007669"/>
    <property type="project" value="UniProtKB-KW"/>
</dbReference>
<dbReference type="RefSeq" id="WP_345601099.1">
    <property type="nucleotide sequence ID" value="NZ_BAABLT010000028.1"/>
</dbReference>
<accession>A0ABW3G2V3</accession>